<organism evidence="2 3">
    <name type="scientific">Moritella marina ATCC 15381</name>
    <dbReference type="NCBI Taxonomy" id="1202962"/>
    <lineage>
        <taxon>Bacteria</taxon>
        <taxon>Pseudomonadati</taxon>
        <taxon>Pseudomonadota</taxon>
        <taxon>Gammaproteobacteria</taxon>
        <taxon>Alteromonadales</taxon>
        <taxon>Moritellaceae</taxon>
        <taxon>Moritella</taxon>
    </lineage>
</organism>
<accession>A0A5J6WR03</accession>
<dbReference type="Pfam" id="PF13401">
    <property type="entry name" value="AAA_22"/>
    <property type="match status" value="1"/>
</dbReference>
<dbReference type="Pfam" id="PF05036">
    <property type="entry name" value="SPOR"/>
    <property type="match status" value="1"/>
</dbReference>
<dbReference type="PANTHER" id="PTHR35894">
    <property type="entry name" value="GENERAL SECRETION PATHWAY PROTEIN A-RELATED"/>
    <property type="match status" value="1"/>
</dbReference>
<dbReference type="InterPro" id="IPR036680">
    <property type="entry name" value="SPOR-like_sf"/>
</dbReference>
<dbReference type="InterPro" id="IPR027417">
    <property type="entry name" value="P-loop_NTPase"/>
</dbReference>
<evidence type="ECO:0000259" key="1">
    <source>
        <dbReference type="PROSITE" id="PS51724"/>
    </source>
</evidence>
<dbReference type="InterPro" id="IPR007730">
    <property type="entry name" value="SPOR-like_dom"/>
</dbReference>
<dbReference type="Gene3D" id="3.40.50.300">
    <property type="entry name" value="P-loop containing nucleotide triphosphate hydrolases"/>
    <property type="match status" value="1"/>
</dbReference>
<gene>
    <name evidence="2" type="ORF">FR932_19485</name>
</gene>
<dbReference type="InterPro" id="IPR052026">
    <property type="entry name" value="ExeA_AAA_ATPase_DNA-bind"/>
</dbReference>
<evidence type="ECO:0000313" key="3">
    <source>
        <dbReference type="Proteomes" id="UP000327424"/>
    </source>
</evidence>
<dbReference type="AlphaFoldDB" id="A0A5J6WR03"/>
<dbReference type="SUPFAM" id="SSF52540">
    <property type="entry name" value="P-loop containing nucleoside triphosphate hydrolases"/>
    <property type="match status" value="1"/>
</dbReference>
<proteinExistence type="predicted"/>
<reference evidence="2 3" key="1">
    <citation type="submission" date="2019-09" db="EMBL/GenBank/DDBJ databases">
        <title>Hybrid Assembly of the complete Genome of the Deep-Sea Bacterium Moritella marina from long Nanopore and Illumina reads.</title>
        <authorList>
            <person name="Magin S."/>
            <person name="Georgoulis A."/>
            <person name="Papadimitriou K."/>
            <person name="Iliakis G."/>
            <person name="Vorgias C.E."/>
        </authorList>
    </citation>
    <scope>NUCLEOTIDE SEQUENCE [LARGE SCALE GENOMIC DNA]</scope>
    <source>
        <strain evidence="2 3">MP-1</strain>
    </source>
</reference>
<dbReference type="OrthoDB" id="6189127at2"/>
<dbReference type="PROSITE" id="PS51724">
    <property type="entry name" value="SPOR"/>
    <property type="match status" value="1"/>
</dbReference>
<keyword evidence="3" id="KW-1185">Reference proteome</keyword>
<dbReference type="Proteomes" id="UP000327424">
    <property type="component" value="Chromosome"/>
</dbReference>
<dbReference type="GO" id="GO:0042834">
    <property type="term" value="F:peptidoglycan binding"/>
    <property type="evidence" value="ECO:0007669"/>
    <property type="project" value="InterPro"/>
</dbReference>
<dbReference type="RefSeq" id="WP_019443234.1">
    <property type="nucleotide sequence ID" value="NZ_ALOE01000047.1"/>
</dbReference>
<dbReference type="EMBL" id="CP044399">
    <property type="protein sequence ID" value="QFI39844.1"/>
    <property type="molecule type" value="Genomic_DNA"/>
</dbReference>
<evidence type="ECO:0000313" key="2">
    <source>
        <dbReference type="EMBL" id="QFI39844.1"/>
    </source>
</evidence>
<protein>
    <submittedName>
        <fullName evidence="2">DamX</fullName>
    </submittedName>
</protein>
<name>A0A5J6WR03_MORMI</name>
<feature type="domain" description="SPOR" evidence="1">
    <location>
        <begin position="412"/>
        <end position="490"/>
    </location>
</feature>
<dbReference type="PANTHER" id="PTHR35894:SF7">
    <property type="entry name" value="GENERAL SECRETION PATHWAY PROTEIN A-RELATED"/>
    <property type="match status" value="1"/>
</dbReference>
<dbReference type="GO" id="GO:0016887">
    <property type="term" value="F:ATP hydrolysis activity"/>
    <property type="evidence" value="ECO:0007669"/>
    <property type="project" value="InterPro"/>
</dbReference>
<dbReference type="KEGG" id="mmaa:FR932_19485"/>
<dbReference type="InterPro" id="IPR049945">
    <property type="entry name" value="AAA_22"/>
</dbReference>
<dbReference type="Gene3D" id="3.30.70.1070">
    <property type="entry name" value="Sporulation related repeat"/>
    <property type="match status" value="1"/>
</dbReference>
<sequence length="498" mass="54707">MHYSVQTEIYSQTQLSERLRHLTQFSSHLLFVSGAIGSGKSTVLRHHVESDLNQKTITLDAQQCHDDVALRTFLLQQISYDGRFNSRIPLVDSLTLFAQELEYELTLCIDNAMALSATSVAEFAQLVELSLNNRISIKVNIILFAESQWVDITLLQFAKSATNVLELEMTELDPQAAVKFVEQQFNNAGYKPTFVNQDAINRQIEACQGNPGKLTKCAQAIMQGQVYSPDSAVVDVAGQSTKKVNKSFYLAGIIAGLLLLGSAGSFLYDAYQTEQQEVADSMLGGALQDDFADVLMTDAEIDANANSNANSNAADMSAPQMFASDWDEEMPTEIGQTITLTNPAVAKPSVASQKQRVVIDDAAVNKMLAKQNAANPSVLVDSKADIDNVADNAVKATISSPTLIAGKAWVMAQPAKNYTFQIAGLSRETQLKQYLNEHELPEGIWTYQTVRNSKPWYVVLYGSFSSAEQANAAKLKLPAAVQKDKPWLKLFTQIQRDL</sequence>